<dbReference type="Proteomes" id="UP001211907">
    <property type="component" value="Unassembled WGS sequence"/>
</dbReference>
<keyword evidence="2" id="KW-1185">Reference proteome</keyword>
<sequence>MSSIKSIQIKAAGDAQVSKVSVPALHDKYILIRTNAIALNPTDWKHIASSDLPGVRVVGSKVIKDLKVGDRGWGLVRGSNATQHEDGAFAEMIVAKGNIQSKIPASLSSADAAMLGVGIATVATASLCGFRCPLRRLPKPRNPPVLIHGQRTHNPVCTSTSPHNFEYRKSLDAVKVFDYNSPTVAQDIRASANGPIKHVLDCISEGASVEISVESIPPDGGVYATLQFVDADKVSAINPNVVVKFTLAYNAVGYSYEKFGLVFPASIEEFEFEQ</sequence>
<dbReference type="SUPFAM" id="SSF51735">
    <property type="entry name" value="NAD(P)-binding Rossmann-fold domains"/>
    <property type="match status" value="1"/>
</dbReference>
<dbReference type="SUPFAM" id="SSF50129">
    <property type="entry name" value="GroES-like"/>
    <property type="match status" value="1"/>
</dbReference>
<dbReference type="GO" id="GO:0016651">
    <property type="term" value="F:oxidoreductase activity, acting on NAD(P)H"/>
    <property type="evidence" value="ECO:0007669"/>
    <property type="project" value="InterPro"/>
</dbReference>
<dbReference type="AlphaFoldDB" id="A0AAD5SLR6"/>
<dbReference type="InterPro" id="IPR036291">
    <property type="entry name" value="NAD(P)-bd_dom_sf"/>
</dbReference>
<dbReference type="PANTHER" id="PTHR45348:SF2">
    <property type="entry name" value="ZINC-TYPE ALCOHOL DEHYDROGENASE-LIKE PROTEIN C2E1P3.01"/>
    <property type="match status" value="1"/>
</dbReference>
<evidence type="ECO:0000313" key="1">
    <source>
        <dbReference type="EMBL" id="KAJ3082454.1"/>
    </source>
</evidence>
<accession>A0AAD5SLR6</accession>
<organism evidence="1 2">
    <name type="scientific">Physocladia obscura</name>
    <dbReference type="NCBI Taxonomy" id="109957"/>
    <lineage>
        <taxon>Eukaryota</taxon>
        <taxon>Fungi</taxon>
        <taxon>Fungi incertae sedis</taxon>
        <taxon>Chytridiomycota</taxon>
        <taxon>Chytridiomycota incertae sedis</taxon>
        <taxon>Chytridiomycetes</taxon>
        <taxon>Chytridiales</taxon>
        <taxon>Chytriomycetaceae</taxon>
        <taxon>Physocladia</taxon>
    </lineage>
</organism>
<dbReference type="PANTHER" id="PTHR45348">
    <property type="entry name" value="HYPOTHETICAL OXIDOREDUCTASE (EUROFUNG)"/>
    <property type="match status" value="1"/>
</dbReference>
<evidence type="ECO:0000313" key="2">
    <source>
        <dbReference type="Proteomes" id="UP001211907"/>
    </source>
</evidence>
<proteinExistence type="predicted"/>
<dbReference type="Gene3D" id="3.90.180.10">
    <property type="entry name" value="Medium-chain alcohol dehydrogenases, catalytic domain"/>
    <property type="match status" value="1"/>
</dbReference>
<dbReference type="Gene3D" id="3.40.50.720">
    <property type="entry name" value="NAD(P)-binding Rossmann-like Domain"/>
    <property type="match status" value="1"/>
</dbReference>
<reference evidence="1" key="1">
    <citation type="submission" date="2020-05" db="EMBL/GenBank/DDBJ databases">
        <title>Phylogenomic resolution of chytrid fungi.</title>
        <authorList>
            <person name="Stajich J.E."/>
            <person name="Amses K."/>
            <person name="Simmons R."/>
            <person name="Seto K."/>
            <person name="Myers J."/>
            <person name="Bonds A."/>
            <person name="Quandt C.A."/>
            <person name="Barry K."/>
            <person name="Liu P."/>
            <person name="Grigoriev I."/>
            <person name="Longcore J.E."/>
            <person name="James T.Y."/>
        </authorList>
    </citation>
    <scope>NUCLEOTIDE SEQUENCE</scope>
    <source>
        <strain evidence="1">JEL0513</strain>
    </source>
</reference>
<gene>
    <name evidence="1" type="ORF">HK100_009671</name>
</gene>
<dbReference type="EMBL" id="JADGJH010005034">
    <property type="protein sequence ID" value="KAJ3082454.1"/>
    <property type="molecule type" value="Genomic_DNA"/>
</dbReference>
<dbReference type="InterPro" id="IPR011032">
    <property type="entry name" value="GroES-like_sf"/>
</dbReference>
<dbReference type="InterPro" id="IPR047122">
    <property type="entry name" value="Trans-enoyl_RdTase-like"/>
</dbReference>
<name>A0AAD5SLR6_9FUNG</name>
<comment type="caution">
    <text evidence="1">The sequence shown here is derived from an EMBL/GenBank/DDBJ whole genome shotgun (WGS) entry which is preliminary data.</text>
</comment>
<protein>
    <submittedName>
        <fullName evidence="1">Uncharacterized protein</fullName>
    </submittedName>
</protein>